<reference evidence="1" key="1">
    <citation type="submission" date="2022-03" db="EMBL/GenBank/DDBJ databases">
        <authorList>
            <person name="Alioto T."/>
            <person name="Alioto T."/>
            <person name="Gomez Garrido J."/>
        </authorList>
    </citation>
    <scope>NUCLEOTIDE SEQUENCE</scope>
</reference>
<dbReference type="AlphaFoldDB" id="A0AAD1RDL2"/>
<protein>
    <submittedName>
        <fullName evidence="1">Uncharacterized protein</fullName>
    </submittedName>
</protein>
<gene>
    <name evidence="1" type="ORF">PECUL_23A013698</name>
</gene>
<proteinExistence type="predicted"/>
<name>A0AAD1RDL2_PELCU</name>
<accession>A0AAD1RDL2</accession>
<evidence type="ECO:0000313" key="1">
    <source>
        <dbReference type="EMBL" id="CAH2248881.1"/>
    </source>
</evidence>
<dbReference type="EMBL" id="OW240913">
    <property type="protein sequence ID" value="CAH2248881.1"/>
    <property type="molecule type" value="Genomic_DNA"/>
</dbReference>
<organism evidence="1 2">
    <name type="scientific">Pelobates cultripes</name>
    <name type="common">Western spadefoot toad</name>
    <dbReference type="NCBI Taxonomy" id="61616"/>
    <lineage>
        <taxon>Eukaryota</taxon>
        <taxon>Metazoa</taxon>
        <taxon>Chordata</taxon>
        <taxon>Craniata</taxon>
        <taxon>Vertebrata</taxon>
        <taxon>Euteleostomi</taxon>
        <taxon>Amphibia</taxon>
        <taxon>Batrachia</taxon>
        <taxon>Anura</taxon>
        <taxon>Pelobatoidea</taxon>
        <taxon>Pelobatidae</taxon>
        <taxon>Pelobates</taxon>
    </lineage>
</organism>
<evidence type="ECO:0000313" key="2">
    <source>
        <dbReference type="Proteomes" id="UP001295444"/>
    </source>
</evidence>
<sequence>MGAIMAYIPVMLSVLQHGCRHKVVEPRARNRSLYSTVFGAKEGNAFMSELGSKSGMVQDRQELGLEYPGLRLECMV</sequence>
<dbReference type="Proteomes" id="UP001295444">
    <property type="component" value="Chromosome 02"/>
</dbReference>
<keyword evidence="2" id="KW-1185">Reference proteome</keyword>